<sequence>MHSTADFVVNGVITNSPDDARAELEHETTIERKALRVHDLQTVLYKADKWAESFDSTLSRYHLGGVLNCDEIDATAELLDALGKSEEAEGLRDQHHDWSGWLGDDRSELEKVRHAVHAPHSA</sequence>
<name>A0A652YI30_NOCGL</name>
<dbReference type="AlphaFoldDB" id="A0A652YI30"/>
<reference evidence="1" key="1">
    <citation type="submission" date="2019-07" db="EMBL/GenBank/DDBJ databases">
        <title>Genomic Encyclopedia of Type Strains, Phase IV (KMG-IV): sequencing the most valuable type-strain genomes for metagenomic binning, comparative biology and taxonomic classification.</title>
        <authorList>
            <person name="Goeker M."/>
        </authorList>
    </citation>
    <scope>NUCLEOTIDE SEQUENCE</scope>
    <source>
        <strain evidence="1">DSM 44596</strain>
    </source>
</reference>
<dbReference type="EMBL" id="VNIQ01000011">
    <property type="protein sequence ID" value="TYQ00832.1"/>
    <property type="molecule type" value="Genomic_DNA"/>
</dbReference>
<accession>A0A652YI30</accession>
<proteinExistence type="predicted"/>
<organism evidence="1">
    <name type="scientific">Nocardia globerula</name>
    <dbReference type="NCBI Taxonomy" id="1818"/>
    <lineage>
        <taxon>Bacteria</taxon>
        <taxon>Bacillati</taxon>
        <taxon>Actinomycetota</taxon>
        <taxon>Actinomycetes</taxon>
        <taxon>Mycobacteriales</taxon>
        <taxon>Nocardiaceae</taxon>
        <taxon>Nocardia</taxon>
    </lineage>
</organism>
<comment type="caution">
    <text evidence="1">The sequence shown here is derived from an EMBL/GenBank/DDBJ whole genome shotgun (WGS) entry which is preliminary data.</text>
</comment>
<evidence type="ECO:0000313" key="1">
    <source>
        <dbReference type="EMBL" id="TYQ00832.1"/>
    </source>
</evidence>
<protein>
    <submittedName>
        <fullName evidence="1">Uncharacterized protein</fullName>
    </submittedName>
</protein>
<gene>
    <name evidence="1" type="ORF">FNL38_11146</name>
</gene>